<protein>
    <recommendedName>
        <fullName evidence="4">Capsule assembly protein Wzi</fullName>
    </recommendedName>
</protein>
<sequence>MYAALALALSVFTVSFLSAQEALKSAEEEYYDFLAVQGKAERGFLNYRTLSDSVWTLEGEAAEGSHVWAGNNLGTRFLLWQPAVPAENAFARGLDQGVTLRVYGPEWFNSFNTHAPYGQNDGGLWQGKGYNTSLSAGARLEAYGFELTIKPQLSFSQNAAFDLLPSGYDSPYAYFWSYILNQGIDNPQRFGDRAFWNFDWGDTEIRWSWHGLTVGFGTQAVWLGPAHAFPILHSNNAGGYPKLDIGLRRTAVTIPWIDWYAGDIEARIWTGCLTESGYFDNDASNNRNMIHGLTFSYAPSFAPGLVLSANRVCLVKWDWANLKYIVPLAENTHVGEHGAGEDQKMSVSFRWTFPQVGFELYGEIGKDDFSNYKIPNPMHTLVYTAGLKKTFTFSEKHRVYGELVFELSNMEMSQDFQWQWPYSFYFHHQVTQGYTNRGQILGNGWNPGGNAQFLGLNVYYPRGKTLIFLQRTNPDNNFIHKDSIKTTEGENAQPSKRSKYRTWFATGVSSDFFVTKDLRIFGGVQIIDVSFPFYYFDDLQEENRYTHFSWMFHFELGCKWNF</sequence>
<accession>A0A9D9EQJ5</accession>
<comment type="caution">
    <text evidence="2">The sequence shown here is derived from an EMBL/GenBank/DDBJ whole genome shotgun (WGS) entry which is preliminary data.</text>
</comment>
<dbReference type="Pfam" id="PF14052">
    <property type="entry name" value="Caps_assemb_Wzi"/>
    <property type="match status" value="1"/>
</dbReference>
<dbReference type="AlphaFoldDB" id="A0A9D9EQJ5"/>
<proteinExistence type="predicted"/>
<reference evidence="2" key="2">
    <citation type="journal article" date="2021" name="PeerJ">
        <title>Extensive microbial diversity within the chicken gut microbiome revealed by metagenomics and culture.</title>
        <authorList>
            <person name="Gilroy R."/>
            <person name="Ravi A."/>
            <person name="Getino M."/>
            <person name="Pursley I."/>
            <person name="Horton D.L."/>
            <person name="Alikhan N.F."/>
            <person name="Baker D."/>
            <person name="Gharbi K."/>
            <person name="Hall N."/>
            <person name="Watson M."/>
            <person name="Adriaenssens E.M."/>
            <person name="Foster-Nyarko E."/>
            <person name="Jarju S."/>
            <person name="Secka A."/>
            <person name="Antonio M."/>
            <person name="Oren A."/>
            <person name="Chaudhuri R.R."/>
            <person name="La Ragione R."/>
            <person name="Hildebrand F."/>
            <person name="Pallen M.J."/>
        </authorList>
    </citation>
    <scope>NUCLEOTIDE SEQUENCE</scope>
    <source>
        <strain evidence="2">B3-4054</strain>
    </source>
</reference>
<feature type="chain" id="PRO_5039601377" description="Capsule assembly protein Wzi" evidence="1">
    <location>
        <begin position="20"/>
        <end position="562"/>
    </location>
</feature>
<dbReference type="InterPro" id="IPR026950">
    <property type="entry name" value="Caps_assemb_Wzi"/>
</dbReference>
<evidence type="ECO:0000313" key="2">
    <source>
        <dbReference type="EMBL" id="MBO8450875.1"/>
    </source>
</evidence>
<name>A0A9D9EQJ5_9SPIR</name>
<evidence type="ECO:0000313" key="3">
    <source>
        <dbReference type="Proteomes" id="UP000823616"/>
    </source>
</evidence>
<organism evidence="2 3">
    <name type="scientific">Candidatus Avitreponema avistercoris</name>
    <dbReference type="NCBI Taxonomy" id="2840705"/>
    <lineage>
        <taxon>Bacteria</taxon>
        <taxon>Pseudomonadati</taxon>
        <taxon>Spirochaetota</taxon>
        <taxon>Spirochaetia</taxon>
        <taxon>Spirochaetales</taxon>
        <taxon>Candidatus Avitreponema</taxon>
    </lineage>
</organism>
<dbReference type="Proteomes" id="UP000823616">
    <property type="component" value="Unassembled WGS sequence"/>
</dbReference>
<evidence type="ECO:0008006" key="4">
    <source>
        <dbReference type="Google" id="ProtNLM"/>
    </source>
</evidence>
<keyword evidence="1" id="KW-0732">Signal</keyword>
<reference evidence="2" key="1">
    <citation type="submission" date="2020-10" db="EMBL/GenBank/DDBJ databases">
        <authorList>
            <person name="Gilroy R."/>
        </authorList>
    </citation>
    <scope>NUCLEOTIDE SEQUENCE</scope>
    <source>
        <strain evidence="2">B3-4054</strain>
    </source>
</reference>
<dbReference type="InterPro" id="IPR038636">
    <property type="entry name" value="Wzi_sf"/>
</dbReference>
<dbReference type="Gene3D" id="2.40.160.130">
    <property type="entry name" value="Capsule assembly protein Wzi"/>
    <property type="match status" value="1"/>
</dbReference>
<evidence type="ECO:0000256" key="1">
    <source>
        <dbReference type="SAM" id="SignalP"/>
    </source>
</evidence>
<dbReference type="EMBL" id="JADIMS010000134">
    <property type="protein sequence ID" value="MBO8450875.1"/>
    <property type="molecule type" value="Genomic_DNA"/>
</dbReference>
<gene>
    <name evidence="2" type="ORF">IAA96_07190</name>
</gene>
<feature type="signal peptide" evidence="1">
    <location>
        <begin position="1"/>
        <end position="19"/>
    </location>
</feature>